<dbReference type="Proteomes" id="UP001237642">
    <property type="component" value="Unassembled WGS sequence"/>
</dbReference>
<sequence>MSPLLLLTVFALLSITIAQDQSRSPHGLTHSSPVAFSPSAFEFFHPENHQHPSIENPCATSGCPPLHLSATVQSNLAYDSRFTPDHYSRGRRITAAGIAGIIFGFVFVAILAMGIYYVMTKRQANMSKSNTVQAEA</sequence>
<dbReference type="PANTHER" id="PTHR35718:SF1">
    <property type="entry name" value="EXPRESSED PROTEIN"/>
    <property type="match status" value="1"/>
</dbReference>
<reference evidence="3" key="1">
    <citation type="submission" date="2023-02" db="EMBL/GenBank/DDBJ databases">
        <title>Genome of toxic invasive species Heracleum sosnowskyi carries increased number of genes despite the absence of recent whole-genome duplications.</title>
        <authorList>
            <person name="Schelkunov M."/>
            <person name="Shtratnikova V."/>
            <person name="Makarenko M."/>
            <person name="Klepikova A."/>
            <person name="Omelchenko D."/>
            <person name="Novikova G."/>
            <person name="Obukhova E."/>
            <person name="Bogdanov V."/>
            <person name="Penin A."/>
            <person name="Logacheva M."/>
        </authorList>
    </citation>
    <scope>NUCLEOTIDE SEQUENCE</scope>
    <source>
        <strain evidence="3">Hsosn_3</strain>
        <tissue evidence="3">Leaf</tissue>
    </source>
</reference>
<name>A0AAD8J970_9APIA</name>
<dbReference type="EMBL" id="JAUIZM010000002">
    <property type="protein sequence ID" value="KAK1398441.1"/>
    <property type="molecule type" value="Genomic_DNA"/>
</dbReference>
<comment type="caution">
    <text evidence="3">The sequence shown here is derived from an EMBL/GenBank/DDBJ whole genome shotgun (WGS) entry which is preliminary data.</text>
</comment>
<keyword evidence="4" id="KW-1185">Reference proteome</keyword>
<evidence type="ECO:0000256" key="1">
    <source>
        <dbReference type="SAM" id="Phobius"/>
    </source>
</evidence>
<feature type="signal peptide" evidence="2">
    <location>
        <begin position="1"/>
        <end position="18"/>
    </location>
</feature>
<dbReference type="AlphaFoldDB" id="A0AAD8J970"/>
<evidence type="ECO:0000256" key="2">
    <source>
        <dbReference type="SAM" id="SignalP"/>
    </source>
</evidence>
<evidence type="ECO:0008006" key="5">
    <source>
        <dbReference type="Google" id="ProtNLM"/>
    </source>
</evidence>
<reference evidence="3" key="2">
    <citation type="submission" date="2023-05" db="EMBL/GenBank/DDBJ databases">
        <authorList>
            <person name="Schelkunov M.I."/>
        </authorList>
    </citation>
    <scope>NUCLEOTIDE SEQUENCE</scope>
    <source>
        <strain evidence="3">Hsosn_3</strain>
        <tissue evidence="3">Leaf</tissue>
    </source>
</reference>
<organism evidence="3 4">
    <name type="scientific">Heracleum sosnowskyi</name>
    <dbReference type="NCBI Taxonomy" id="360622"/>
    <lineage>
        <taxon>Eukaryota</taxon>
        <taxon>Viridiplantae</taxon>
        <taxon>Streptophyta</taxon>
        <taxon>Embryophyta</taxon>
        <taxon>Tracheophyta</taxon>
        <taxon>Spermatophyta</taxon>
        <taxon>Magnoliopsida</taxon>
        <taxon>eudicotyledons</taxon>
        <taxon>Gunneridae</taxon>
        <taxon>Pentapetalae</taxon>
        <taxon>asterids</taxon>
        <taxon>campanulids</taxon>
        <taxon>Apiales</taxon>
        <taxon>Apiaceae</taxon>
        <taxon>Apioideae</taxon>
        <taxon>apioid superclade</taxon>
        <taxon>Tordylieae</taxon>
        <taxon>Tordyliinae</taxon>
        <taxon>Heracleum</taxon>
    </lineage>
</organism>
<evidence type="ECO:0000313" key="4">
    <source>
        <dbReference type="Proteomes" id="UP001237642"/>
    </source>
</evidence>
<evidence type="ECO:0000313" key="3">
    <source>
        <dbReference type="EMBL" id="KAK1398441.1"/>
    </source>
</evidence>
<feature type="transmembrane region" description="Helical" evidence="1">
    <location>
        <begin position="93"/>
        <end position="119"/>
    </location>
</feature>
<proteinExistence type="predicted"/>
<accession>A0AAD8J970</accession>
<keyword evidence="2" id="KW-0732">Signal</keyword>
<protein>
    <recommendedName>
        <fullName evidence="5">Transmembrane protein</fullName>
    </recommendedName>
</protein>
<keyword evidence="1" id="KW-0812">Transmembrane</keyword>
<gene>
    <name evidence="3" type="ORF">POM88_008304</name>
</gene>
<keyword evidence="1" id="KW-0472">Membrane</keyword>
<keyword evidence="1" id="KW-1133">Transmembrane helix</keyword>
<dbReference type="PANTHER" id="PTHR35718">
    <property type="entry name" value="EXPRESSED PROTEIN"/>
    <property type="match status" value="1"/>
</dbReference>
<feature type="chain" id="PRO_5042244288" description="Transmembrane protein" evidence="2">
    <location>
        <begin position="19"/>
        <end position="136"/>
    </location>
</feature>